<dbReference type="InterPro" id="IPR003806">
    <property type="entry name" value="ATP-grasp_PylC-type"/>
</dbReference>
<name>A0A410WZE6_9BACL</name>
<feature type="domain" description="ATP-grasp" evidence="3">
    <location>
        <begin position="125"/>
        <end position="306"/>
    </location>
</feature>
<dbReference type="Proteomes" id="UP001527202">
    <property type="component" value="Unassembled WGS sequence"/>
</dbReference>
<evidence type="ECO:0000313" key="6">
    <source>
        <dbReference type="Proteomes" id="UP000288943"/>
    </source>
</evidence>
<keyword evidence="7" id="KW-1185">Reference proteome</keyword>
<dbReference type="PROSITE" id="PS50975">
    <property type="entry name" value="ATP_GRASP"/>
    <property type="match status" value="1"/>
</dbReference>
<sequence length="416" mass="46363">MSTRKKLGSRRILITGGRAPAALDLARQLSALGHTIYAADSLASPLLRFSRCIEKFIRIPGPRDNASAFAEALQAIVRERSIDLLIPTCEEIFYVAQIKSKLQGCTVLTDDFGKLIALHDKASFIRLVEEMELPAPHTVLLETERDMHAFLEREGTRKWVLKPVFSRFANHTRLYGPGEALPRINVSPDNPWVAQHFVEGREYCVYAVAHKGRLTAYADYAADFTAGRGATIYFKSCGRRDLFGWVEYFVREIRFTGQIAFDFIVHESGVIYPLECNPRATSGLHLFAPEEGIDRALLDCTDTVIIPSPGGRPAMITAAMLMYGAAACGTPAGLRQWIAGLARGRDVIFSRKDWGPALAQGKILLDLWREARAKRVPLKEITTYDIEWNGYYESVSDGGDRFSRRKSDPPPAGGRL</sequence>
<evidence type="ECO:0000256" key="1">
    <source>
        <dbReference type="PROSITE-ProRule" id="PRU00409"/>
    </source>
</evidence>
<keyword evidence="5" id="KW-0436">Ligase</keyword>
<organism evidence="5 6">
    <name type="scientific">Paenibacillus chitinolyticus</name>
    <dbReference type="NCBI Taxonomy" id="79263"/>
    <lineage>
        <taxon>Bacteria</taxon>
        <taxon>Bacillati</taxon>
        <taxon>Bacillota</taxon>
        <taxon>Bacilli</taxon>
        <taxon>Bacillales</taxon>
        <taxon>Paenibacillaceae</taxon>
        <taxon>Paenibacillus</taxon>
    </lineage>
</organism>
<keyword evidence="1" id="KW-0547">Nucleotide-binding</keyword>
<dbReference type="Pfam" id="PF02655">
    <property type="entry name" value="ATP-grasp_3"/>
    <property type="match status" value="1"/>
</dbReference>
<evidence type="ECO:0000259" key="3">
    <source>
        <dbReference type="PROSITE" id="PS50975"/>
    </source>
</evidence>
<gene>
    <name evidence="4" type="ORF">M5X16_13860</name>
    <name evidence="5" type="ORF">PC41400_20055</name>
</gene>
<dbReference type="KEGG" id="pchi:PC41400_20055"/>
<proteinExistence type="predicted"/>
<dbReference type="OrthoDB" id="40611at2"/>
<keyword evidence="1" id="KW-0067">ATP-binding</keyword>
<feature type="compositionally biased region" description="Basic and acidic residues" evidence="2">
    <location>
        <begin position="398"/>
        <end position="408"/>
    </location>
</feature>
<dbReference type="SUPFAM" id="SSF56059">
    <property type="entry name" value="Glutathione synthetase ATP-binding domain-like"/>
    <property type="match status" value="1"/>
</dbReference>
<evidence type="ECO:0000313" key="4">
    <source>
        <dbReference type="EMBL" id="MCY9596860.1"/>
    </source>
</evidence>
<dbReference type="GO" id="GO:0005524">
    <property type="term" value="F:ATP binding"/>
    <property type="evidence" value="ECO:0007669"/>
    <property type="project" value="UniProtKB-UniRule"/>
</dbReference>
<dbReference type="Gene3D" id="3.30.470.20">
    <property type="entry name" value="ATP-grasp fold, B domain"/>
    <property type="match status" value="1"/>
</dbReference>
<evidence type="ECO:0000256" key="2">
    <source>
        <dbReference type="SAM" id="MobiDB-lite"/>
    </source>
</evidence>
<dbReference type="RefSeq" id="WP_042227184.1">
    <property type="nucleotide sequence ID" value="NZ_CP026520.1"/>
</dbReference>
<dbReference type="GO" id="GO:0016874">
    <property type="term" value="F:ligase activity"/>
    <property type="evidence" value="ECO:0007669"/>
    <property type="project" value="UniProtKB-KW"/>
</dbReference>
<dbReference type="Proteomes" id="UP000288943">
    <property type="component" value="Chromosome"/>
</dbReference>
<dbReference type="InterPro" id="IPR011761">
    <property type="entry name" value="ATP-grasp"/>
</dbReference>
<feature type="region of interest" description="Disordered" evidence="2">
    <location>
        <begin position="396"/>
        <end position="416"/>
    </location>
</feature>
<dbReference type="EMBL" id="CP026520">
    <property type="protein sequence ID" value="QAV19826.1"/>
    <property type="molecule type" value="Genomic_DNA"/>
</dbReference>
<evidence type="ECO:0000313" key="7">
    <source>
        <dbReference type="Proteomes" id="UP001527202"/>
    </source>
</evidence>
<dbReference type="Gene3D" id="3.40.50.20">
    <property type="match status" value="1"/>
</dbReference>
<evidence type="ECO:0000313" key="5">
    <source>
        <dbReference type="EMBL" id="QAV19826.1"/>
    </source>
</evidence>
<dbReference type="GeneID" id="95377088"/>
<reference evidence="4 7" key="2">
    <citation type="submission" date="2022-05" db="EMBL/GenBank/DDBJ databases">
        <title>Genome Sequencing of Bee-Associated Microbes.</title>
        <authorList>
            <person name="Dunlap C."/>
        </authorList>
    </citation>
    <scope>NUCLEOTIDE SEQUENCE [LARGE SCALE GENOMIC DNA]</scope>
    <source>
        <strain evidence="4 7">NRRL B-23120</strain>
    </source>
</reference>
<dbReference type="GO" id="GO:0046872">
    <property type="term" value="F:metal ion binding"/>
    <property type="evidence" value="ECO:0007669"/>
    <property type="project" value="InterPro"/>
</dbReference>
<protein>
    <submittedName>
        <fullName evidence="5">ATP-dependent carboxylate-amine ligase</fullName>
    </submittedName>
    <submittedName>
        <fullName evidence="4">ATP-grasp domain-containing protein</fullName>
    </submittedName>
</protein>
<dbReference type="EMBL" id="JAMDMJ010000015">
    <property type="protein sequence ID" value="MCY9596860.1"/>
    <property type="molecule type" value="Genomic_DNA"/>
</dbReference>
<dbReference type="AlphaFoldDB" id="A0A410WZE6"/>
<reference evidence="5 6" key="1">
    <citation type="submission" date="2018-01" db="EMBL/GenBank/DDBJ databases">
        <title>The whole genome sequencing and assembly of Paenibacillus chitinolyticus KCCM 41400 strain.</title>
        <authorList>
            <person name="Kim J.-Y."/>
            <person name="Park M.-K."/>
            <person name="Lee Y.-J."/>
            <person name="Yi H."/>
            <person name="Bahn Y.-S."/>
            <person name="Kim J.F."/>
            <person name="Lee D.-W."/>
        </authorList>
    </citation>
    <scope>NUCLEOTIDE SEQUENCE [LARGE SCALE GENOMIC DNA]</scope>
    <source>
        <strain evidence="5 6">KCCM 41400</strain>
    </source>
</reference>
<accession>A0A410WZE6</accession>